<keyword evidence="2" id="KW-1133">Transmembrane helix</keyword>
<reference evidence="3 4" key="1">
    <citation type="submission" date="2011-08" db="EMBL/GenBank/DDBJ databases">
        <title>The Genome Sequence of Clostridium hathewayi WAL-18680.</title>
        <authorList>
            <consortium name="The Broad Institute Genome Sequencing Platform"/>
            <person name="Earl A."/>
            <person name="Ward D."/>
            <person name="Feldgarden M."/>
            <person name="Gevers D."/>
            <person name="Finegold S.M."/>
            <person name="Summanen P.H."/>
            <person name="Molitoris D.R."/>
            <person name="Song M."/>
            <person name="Daigneault M."/>
            <person name="Allen-Vercoe E."/>
            <person name="Young S.K."/>
            <person name="Zeng Q."/>
            <person name="Gargeya S."/>
            <person name="Fitzgerald M."/>
            <person name="Haas B."/>
            <person name="Abouelleil A."/>
            <person name="Alvarado L."/>
            <person name="Arachchi H.M."/>
            <person name="Berlin A."/>
            <person name="Brown A."/>
            <person name="Chapman S.B."/>
            <person name="Chen Z."/>
            <person name="Dunbar C."/>
            <person name="Freedman E."/>
            <person name="Gearin G."/>
            <person name="Gellesch M."/>
            <person name="Goldberg J."/>
            <person name="Griggs A."/>
            <person name="Gujja S."/>
            <person name="Heiman D."/>
            <person name="Howarth C."/>
            <person name="Larson L."/>
            <person name="Lui A."/>
            <person name="MacDonald P.J.P."/>
            <person name="Montmayeur A."/>
            <person name="Murphy C."/>
            <person name="Neiman D."/>
            <person name="Pearson M."/>
            <person name="Priest M."/>
            <person name="Roberts A."/>
            <person name="Saif S."/>
            <person name="Shea T."/>
            <person name="Shenoy N."/>
            <person name="Sisk P."/>
            <person name="Stolte C."/>
            <person name="Sykes S."/>
            <person name="Wortman J."/>
            <person name="Nusbaum C."/>
            <person name="Birren B."/>
        </authorList>
    </citation>
    <scope>NUCLEOTIDE SEQUENCE [LARGE SCALE GENOMIC DNA]</scope>
    <source>
        <strain evidence="3 4">WAL-18680</strain>
    </source>
</reference>
<dbReference type="EMBL" id="ADLN01000031">
    <property type="protein sequence ID" value="EHI60242.1"/>
    <property type="molecule type" value="Genomic_DNA"/>
</dbReference>
<keyword evidence="4" id="KW-1185">Reference proteome</keyword>
<evidence type="ECO:0000313" key="4">
    <source>
        <dbReference type="Proteomes" id="UP000005384"/>
    </source>
</evidence>
<proteinExistence type="predicted"/>
<dbReference type="AlphaFoldDB" id="G5IE44"/>
<evidence type="ECO:0000313" key="3">
    <source>
        <dbReference type="EMBL" id="EHI60242.1"/>
    </source>
</evidence>
<dbReference type="HOGENOM" id="CLU_094165_0_0_9"/>
<protein>
    <submittedName>
        <fullName evidence="3">Uncharacterized protein</fullName>
    </submittedName>
</protein>
<accession>G5IE44</accession>
<evidence type="ECO:0000256" key="1">
    <source>
        <dbReference type="SAM" id="MobiDB-lite"/>
    </source>
</evidence>
<evidence type="ECO:0000256" key="2">
    <source>
        <dbReference type="SAM" id="Phobius"/>
    </source>
</evidence>
<dbReference type="Proteomes" id="UP000005384">
    <property type="component" value="Unassembled WGS sequence"/>
</dbReference>
<sequence>MEKKNRKHLENQTSQAKQTSQAEQSSQTGQASQKRQGRARRRVHRRLWYLCLACAGGLAIVLLGASVCMDWDSLRSQVRAQIDIQPDQNAKSGTLHAGEMQEIAAGDFWVVMNQLPTLEEGSISCNIEYENPESNHYSARVSLYLKEDGKLLGSTRRVDPGSYVESISLERELAPGEHPVTVRLELFEKKTPVAEMSIDITLRVKGGSTS</sequence>
<dbReference type="PATRIC" id="fig|742737.3.peg.1797"/>
<feature type="compositionally biased region" description="Polar residues" evidence="1">
    <location>
        <begin position="11"/>
        <end position="34"/>
    </location>
</feature>
<organism evidence="3 4">
    <name type="scientific">Hungatella hathewayi WAL-18680</name>
    <dbReference type="NCBI Taxonomy" id="742737"/>
    <lineage>
        <taxon>Bacteria</taxon>
        <taxon>Bacillati</taxon>
        <taxon>Bacillota</taxon>
        <taxon>Clostridia</taxon>
        <taxon>Lachnospirales</taxon>
        <taxon>Lachnospiraceae</taxon>
        <taxon>Hungatella</taxon>
    </lineage>
</organism>
<dbReference type="RefSeq" id="WP_006779753.1">
    <property type="nucleotide sequence ID" value="NZ_JH379027.1"/>
</dbReference>
<keyword evidence="2" id="KW-0472">Membrane</keyword>
<keyword evidence="2" id="KW-0812">Transmembrane</keyword>
<gene>
    <name evidence="3" type="ORF">HMPREF9473_01771</name>
</gene>
<comment type="caution">
    <text evidence="3">The sequence shown here is derived from an EMBL/GenBank/DDBJ whole genome shotgun (WGS) entry which is preliminary data.</text>
</comment>
<name>G5IE44_9FIRM</name>
<feature type="transmembrane region" description="Helical" evidence="2">
    <location>
        <begin position="47"/>
        <end position="67"/>
    </location>
</feature>
<feature type="region of interest" description="Disordered" evidence="1">
    <location>
        <begin position="1"/>
        <end position="38"/>
    </location>
</feature>